<evidence type="ECO:0000313" key="3">
    <source>
        <dbReference type="Proteomes" id="UP000887565"/>
    </source>
</evidence>
<accession>A0A915HWJ3</accession>
<evidence type="ECO:0000256" key="2">
    <source>
        <dbReference type="ARBA" id="ARBA00023134"/>
    </source>
</evidence>
<evidence type="ECO:0000256" key="1">
    <source>
        <dbReference type="ARBA" id="ARBA00022741"/>
    </source>
</evidence>
<dbReference type="SMART" id="SM00173">
    <property type="entry name" value="RAS"/>
    <property type="match status" value="1"/>
</dbReference>
<dbReference type="GO" id="GO:0003924">
    <property type="term" value="F:GTPase activity"/>
    <property type="evidence" value="ECO:0007669"/>
    <property type="project" value="InterPro"/>
</dbReference>
<dbReference type="WBParaSite" id="nRc.2.0.1.t06175-RA">
    <property type="protein sequence ID" value="nRc.2.0.1.t06175-RA"/>
    <property type="gene ID" value="nRc.2.0.1.g06175"/>
</dbReference>
<dbReference type="PROSITE" id="PS51421">
    <property type="entry name" value="RAS"/>
    <property type="match status" value="1"/>
</dbReference>
<dbReference type="SMART" id="SM00175">
    <property type="entry name" value="RAB"/>
    <property type="match status" value="1"/>
</dbReference>
<dbReference type="PRINTS" id="PR00449">
    <property type="entry name" value="RASTRNSFRMNG"/>
</dbReference>
<dbReference type="NCBIfam" id="TIGR00231">
    <property type="entry name" value="small_GTP"/>
    <property type="match status" value="1"/>
</dbReference>
<organism evidence="3 4">
    <name type="scientific">Romanomermis culicivorax</name>
    <name type="common">Nematode worm</name>
    <dbReference type="NCBI Taxonomy" id="13658"/>
    <lineage>
        <taxon>Eukaryota</taxon>
        <taxon>Metazoa</taxon>
        <taxon>Ecdysozoa</taxon>
        <taxon>Nematoda</taxon>
        <taxon>Enoplea</taxon>
        <taxon>Dorylaimia</taxon>
        <taxon>Mermithida</taxon>
        <taxon>Mermithoidea</taxon>
        <taxon>Mermithidae</taxon>
        <taxon>Romanomermis</taxon>
    </lineage>
</organism>
<dbReference type="InterPro" id="IPR020849">
    <property type="entry name" value="Small_GTPase_Ras-type"/>
</dbReference>
<dbReference type="SMART" id="SM00174">
    <property type="entry name" value="RHO"/>
    <property type="match status" value="1"/>
</dbReference>
<dbReference type="Proteomes" id="UP000887565">
    <property type="component" value="Unplaced"/>
</dbReference>
<dbReference type="InterPro" id="IPR005225">
    <property type="entry name" value="Small_GTP-bd"/>
</dbReference>
<dbReference type="PANTHER" id="PTHR24070">
    <property type="entry name" value="RAS, DI-RAS, AND RHEB FAMILY MEMBERS OF SMALL GTPASE SUPERFAMILY"/>
    <property type="match status" value="1"/>
</dbReference>
<dbReference type="InterPro" id="IPR027417">
    <property type="entry name" value="P-loop_NTPase"/>
</dbReference>
<sequence length="155" mass="17520">MFKNKILRWRRNNDKLQLTSQKSIPQYRLVVLGIGGVGKSALIVQFVQGHFLVDYDPTIEDSYVKQYCVDGSLCKIDLIDTAGQEEFGAMREQYLSTAVDVVYSKVSRTDSFKPSDQLAVFEGYNSSVDLLQQNLPSTLKHDLFNNNLQSGCKQT</sequence>
<dbReference type="Gene3D" id="3.40.50.300">
    <property type="entry name" value="P-loop containing nucleotide triphosphate hydrolases"/>
    <property type="match status" value="1"/>
</dbReference>
<evidence type="ECO:0000313" key="4">
    <source>
        <dbReference type="WBParaSite" id="nRc.2.0.1.t06175-RA"/>
    </source>
</evidence>
<keyword evidence="3" id="KW-1185">Reference proteome</keyword>
<dbReference type="InterPro" id="IPR001806">
    <property type="entry name" value="Small_GTPase"/>
</dbReference>
<dbReference type="SUPFAM" id="SSF52540">
    <property type="entry name" value="P-loop containing nucleoside triphosphate hydrolases"/>
    <property type="match status" value="1"/>
</dbReference>
<name>A0A915HWJ3_ROMCU</name>
<dbReference type="AlphaFoldDB" id="A0A915HWJ3"/>
<proteinExistence type="predicted"/>
<dbReference type="GO" id="GO:0007165">
    <property type="term" value="P:signal transduction"/>
    <property type="evidence" value="ECO:0007669"/>
    <property type="project" value="InterPro"/>
</dbReference>
<dbReference type="PROSITE" id="PS51419">
    <property type="entry name" value="RAB"/>
    <property type="match status" value="1"/>
</dbReference>
<dbReference type="GO" id="GO:0016020">
    <property type="term" value="C:membrane"/>
    <property type="evidence" value="ECO:0007669"/>
    <property type="project" value="InterPro"/>
</dbReference>
<dbReference type="Pfam" id="PF00071">
    <property type="entry name" value="Ras"/>
    <property type="match status" value="1"/>
</dbReference>
<reference evidence="4" key="1">
    <citation type="submission" date="2022-11" db="UniProtKB">
        <authorList>
            <consortium name="WormBaseParasite"/>
        </authorList>
    </citation>
    <scope>IDENTIFICATION</scope>
</reference>
<protein>
    <submittedName>
        <fullName evidence="4">Uncharacterized protein</fullName>
    </submittedName>
</protein>
<keyword evidence="1" id="KW-0547">Nucleotide-binding</keyword>
<dbReference type="GO" id="GO:0005525">
    <property type="term" value="F:GTP binding"/>
    <property type="evidence" value="ECO:0007669"/>
    <property type="project" value="UniProtKB-KW"/>
</dbReference>
<keyword evidence="2" id="KW-0342">GTP-binding</keyword>